<keyword evidence="6 9" id="KW-0662">Pyridine nucleotide biosynthesis</keyword>
<dbReference type="EMBL" id="ADMD01000001">
    <property type="protein sequence ID" value="EJZ84804.1"/>
    <property type="molecule type" value="Genomic_DNA"/>
</dbReference>
<dbReference type="UniPathway" id="UPA00253">
    <property type="reaction ID" value="UER00457"/>
</dbReference>
<feature type="domain" description="Nicotinate phosphoribosyltransferase N-terminal" evidence="11">
    <location>
        <begin position="27"/>
        <end position="157"/>
    </location>
</feature>
<dbReference type="InterPro" id="IPR041525">
    <property type="entry name" value="N/Namide_PRibTrfase"/>
</dbReference>
<dbReference type="GO" id="GO:0004516">
    <property type="term" value="F:nicotinate phosphoribosyltransferase activity"/>
    <property type="evidence" value="ECO:0007669"/>
    <property type="project" value="UniProtKB-UniRule"/>
</dbReference>
<dbReference type="Gene3D" id="3.20.20.70">
    <property type="entry name" value="Aldolase class I"/>
    <property type="match status" value="1"/>
</dbReference>
<feature type="domain" description="Nicotinate/nicotinamide phosphoribosyltransferase" evidence="10">
    <location>
        <begin position="179"/>
        <end position="362"/>
    </location>
</feature>
<dbReference type="Pfam" id="PF17956">
    <property type="entry name" value="NAPRTase_C"/>
    <property type="match status" value="1"/>
</dbReference>
<dbReference type="InterPro" id="IPR006405">
    <property type="entry name" value="Nic_PRibTrfase_pncB"/>
</dbReference>
<dbReference type="Pfam" id="PF04095">
    <property type="entry name" value="NAPRTase"/>
    <property type="match status" value="1"/>
</dbReference>
<evidence type="ECO:0000256" key="8">
    <source>
        <dbReference type="ARBA" id="ARBA00048668"/>
    </source>
</evidence>
<dbReference type="NCBIfam" id="NF009131">
    <property type="entry name" value="PRK12484.1"/>
    <property type="match status" value="1"/>
</dbReference>
<evidence type="ECO:0000256" key="7">
    <source>
        <dbReference type="ARBA" id="ARBA00022679"/>
    </source>
</evidence>
<dbReference type="NCBIfam" id="NF006695">
    <property type="entry name" value="PRK09243.1-2"/>
    <property type="match status" value="1"/>
</dbReference>
<keyword evidence="4" id="KW-0597">Phosphoprotein</keyword>
<feature type="domain" description="Nicotinate phosphoribosyltransferase C-terminal" evidence="12">
    <location>
        <begin position="389"/>
        <end position="491"/>
    </location>
</feature>
<dbReference type="GO" id="GO:0005829">
    <property type="term" value="C:cytosol"/>
    <property type="evidence" value="ECO:0007669"/>
    <property type="project" value="TreeGrafter"/>
</dbReference>
<dbReference type="FunCoup" id="K0YYS0">
    <property type="interactions" value="171"/>
</dbReference>
<comment type="caution">
    <text evidence="13">The sequence shown here is derived from an EMBL/GenBank/DDBJ whole genome shotgun (WGS) entry which is preliminary data.</text>
</comment>
<name>K0YYS0_9ACTN</name>
<dbReference type="NCBIfam" id="TIGR01513">
    <property type="entry name" value="NAPRTase_put"/>
    <property type="match status" value="1"/>
</dbReference>
<comment type="pathway">
    <text evidence="1 9">Cofactor biosynthesis; NAD(+) biosynthesis; nicotinate D-ribonucleotide from nicotinate: step 1/1.</text>
</comment>
<dbReference type="GO" id="GO:0034355">
    <property type="term" value="P:NAD+ biosynthetic process via the salvage pathway"/>
    <property type="evidence" value="ECO:0007669"/>
    <property type="project" value="TreeGrafter"/>
</dbReference>
<evidence type="ECO:0000256" key="9">
    <source>
        <dbReference type="RuleBase" id="RU365100"/>
    </source>
</evidence>
<sequence length="510" mass="55223">MMLEDAVLGTQDAPSGELPRRTLAYALLTDLYQLTMAQGYWANGKLDEEACFHMFFRENPFKGGFAIACGAAQLAEMIDGFAFSDEDVAYLGSLQAPGGGPLFDEGFLAYLREMRLTLDVDAVREGTVVFPMEPIVRVTGPILQCQLLETALLCCMNFQTLIATKAARVCLAAQAPVAEFGLRRAQGAGGALWASRAAVVGGCASTSNVLAGKMFDIPVSGTHAHSWVMAFDSEIEAFRAYAKTFPKNCILLVDTYDVKQGIEHAIEVGLEMRAQGERLAGIRIDSGDLAWLARYARERLDAAGLVDCGIVLSNDLDEYTIKSIRDQGADVMSWGVGTKLACAYDQPSLGGVYKLSATRVAGCKAWSNRLKVSEQSSKLTLPGVLDVRRYSFADGRIAGDMVFDVNEPVDGEGAIIDPADILRQKKLAGYAFETLLHPLARRGVSVLSDEERSALAARERTAAGISRLDESQKRFLNPHSYPVGLEAGLWHRRASMAAALRESGRADGLR</sequence>
<proteinExistence type="inferred from homology"/>
<dbReference type="Proteomes" id="UP000006069">
    <property type="component" value="Unassembled WGS sequence"/>
</dbReference>
<dbReference type="Gene3D" id="3.20.140.10">
    <property type="entry name" value="nicotinate phosphoribosyltransferase"/>
    <property type="match status" value="1"/>
</dbReference>
<dbReference type="FunFam" id="3.20.20.70:FF:000076">
    <property type="entry name" value="Nicotinate phosphoribosyltransferase"/>
    <property type="match status" value="1"/>
</dbReference>
<dbReference type="eggNOG" id="COG1488">
    <property type="taxonomic scope" value="Bacteria"/>
</dbReference>
<evidence type="ECO:0000259" key="12">
    <source>
        <dbReference type="Pfam" id="PF17956"/>
    </source>
</evidence>
<dbReference type="RefSeq" id="WP_009138643.1">
    <property type="nucleotide sequence ID" value="NZ_JH815198.1"/>
</dbReference>
<dbReference type="InterPro" id="IPR041619">
    <property type="entry name" value="NAPRTase_C"/>
</dbReference>
<dbReference type="SUPFAM" id="SSF54675">
    <property type="entry name" value="Nicotinate/Quinolinate PRTase N-terminal domain-like"/>
    <property type="match status" value="1"/>
</dbReference>
<evidence type="ECO:0000256" key="2">
    <source>
        <dbReference type="ARBA" id="ARBA00010897"/>
    </source>
</evidence>
<reference evidence="13 14" key="1">
    <citation type="submission" date="2012-08" db="EMBL/GenBank/DDBJ databases">
        <title>The Genome Sequence of Slackia piriformis YIT 12062.</title>
        <authorList>
            <consortium name="The Broad Institute Genome Sequencing Platform"/>
            <person name="Earl A."/>
            <person name="Ward D."/>
            <person name="Feldgarden M."/>
            <person name="Gevers D."/>
            <person name="Morotomi M."/>
            <person name="Walker B."/>
            <person name="Young S.K."/>
            <person name="Zeng Q."/>
            <person name="Gargeya S."/>
            <person name="Fitzgerald M."/>
            <person name="Haas B."/>
            <person name="Abouelleil A."/>
            <person name="Alvarado L."/>
            <person name="Arachchi H.M."/>
            <person name="Berlin A.M."/>
            <person name="Chapman S.B."/>
            <person name="Goldberg J."/>
            <person name="Griggs A."/>
            <person name="Gujja S."/>
            <person name="Hansen M."/>
            <person name="Howarth C."/>
            <person name="Imamovic A."/>
            <person name="Larimer J."/>
            <person name="McCowen C."/>
            <person name="Montmayeur A."/>
            <person name="Murphy C."/>
            <person name="Neiman D."/>
            <person name="Pearson M."/>
            <person name="Priest M."/>
            <person name="Roberts A."/>
            <person name="Saif S."/>
            <person name="Shea T."/>
            <person name="Sisk P."/>
            <person name="Sykes S."/>
            <person name="Wortman J."/>
            <person name="Nusbaum C."/>
            <person name="Birren B."/>
        </authorList>
    </citation>
    <scope>NUCLEOTIDE SEQUENCE [LARGE SCALE GENOMIC DNA]</scope>
    <source>
        <strain evidence="13 14">YIT 12062</strain>
    </source>
</reference>
<keyword evidence="5 9" id="KW-0436">Ligase</keyword>
<dbReference type="InterPro" id="IPR040727">
    <property type="entry name" value="NAPRTase_N"/>
</dbReference>
<evidence type="ECO:0000259" key="11">
    <source>
        <dbReference type="Pfam" id="PF17767"/>
    </source>
</evidence>
<protein>
    <recommendedName>
        <fullName evidence="3 9">Nicotinate phosphoribosyltransferase</fullName>
        <ecNumber evidence="3 9">6.3.4.21</ecNumber>
    </recommendedName>
</protein>
<dbReference type="PANTHER" id="PTHR11098">
    <property type="entry name" value="NICOTINATE PHOSPHORIBOSYLTRANSFERASE"/>
    <property type="match status" value="1"/>
</dbReference>
<evidence type="ECO:0000256" key="3">
    <source>
        <dbReference type="ARBA" id="ARBA00013236"/>
    </source>
</evidence>
<dbReference type="InParanoid" id="K0YYS0"/>
<dbReference type="CDD" id="cd01570">
    <property type="entry name" value="NAPRTase_A"/>
    <property type="match status" value="1"/>
</dbReference>
<accession>K0YYS0</accession>
<dbReference type="PANTHER" id="PTHR11098:SF1">
    <property type="entry name" value="NICOTINATE PHOSPHORIBOSYLTRANSFERASE"/>
    <property type="match status" value="1"/>
</dbReference>
<evidence type="ECO:0000313" key="14">
    <source>
        <dbReference type="Proteomes" id="UP000006069"/>
    </source>
</evidence>
<keyword evidence="14" id="KW-1185">Reference proteome</keyword>
<evidence type="ECO:0000313" key="13">
    <source>
        <dbReference type="EMBL" id="EJZ84804.1"/>
    </source>
</evidence>
<comment type="function">
    <text evidence="9">Catalyzes the first step in the biosynthesis of NAD from nicotinic acid, the ATP-dependent synthesis of beta-nicotinate D-ribonucleotide from nicotinate and 5-phospho-D-ribose 1-phosphate.</text>
</comment>
<evidence type="ECO:0000256" key="4">
    <source>
        <dbReference type="ARBA" id="ARBA00022553"/>
    </source>
</evidence>
<dbReference type="HOGENOM" id="CLU_025154_2_1_11"/>
<keyword evidence="13" id="KW-0328">Glycosyltransferase</keyword>
<gene>
    <name evidence="13" type="ORF">HMPREF9451_00408</name>
</gene>
<dbReference type="InterPro" id="IPR036068">
    <property type="entry name" value="Nicotinate_pribotase-like_C"/>
</dbReference>
<dbReference type="GO" id="GO:0047280">
    <property type="term" value="F:nicotinamide phosphoribosyltransferase activity"/>
    <property type="evidence" value="ECO:0007669"/>
    <property type="project" value="UniProtKB-ARBA"/>
</dbReference>
<dbReference type="InterPro" id="IPR013785">
    <property type="entry name" value="Aldolase_TIM"/>
</dbReference>
<dbReference type="Pfam" id="PF17767">
    <property type="entry name" value="NAPRTase_N"/>
    <property type="match status" value="1"/>
</dbReference>
<evidence type="ECO:0000256" key="6">
    <source>
        <dbReference type="ARBA" id="ARBA00022642"/>
    </source>
</evidence>
<organism evidence="13 14">
    <name type="scientific">Slackia piriformis YIT 12062</name>
    <dbReference type="NCBI Taxonomy" id="742818"/>
    <lineage>
        <taxon>Bacteria</taxon>
        <taxon>Bacillati</taxon>
        <taxon>Actinomycetota</taxon>
        <taxon>Coriobacteriia</taxon>
        <taxon>Eggerthellales</taxon>
        <taxon>Eggerthellaceae</taxon>
        <taxon>Slackia</taxon>
    </lineage>
</organism>
<dbReference type="InterPro" id="IPR007229">
    <property type="entry name" value="Nic_PRibTrfase-Fam"/>
</dbReference>
<dbReference type="AlphaFoldDB" id="K0YYS0"/>
<dbReference type="PIRSF" id="PIRSF000484">
    <property type="entry name" value="NAPRT"/>
    <property type="match status" value="1"/>
</dbReference>
<keyword evidence="7 9" id="KW-0808">Transferase</keyword>
<evidence type="ECO:0000256" key="5">
    <source>
        <dbReference type="ARBA" id="ARBA00022598"/>
    </source>
</evidence>
<comment type="similarity">
    <text evidence="2 9">Belongs to the NAPRTase family.</text>
</comment>
<dbReference type="PATRIC" id="fig|742818.3.peg.453"/>
<comment type="PTM">
    <text evidence="9">Transiently phosphorylated on a His residue during the reaction cycle. Phosphorylation strongly increases the affinity for substrates and increases the rate of nicotinate D-ribonucleotide production. Dephosphorylation regenerates the low-affinity form of the enzyme, leading to product release.</text>
</comment>
<dbReference type="EC" id="6.3.4.21" evidence="3 9"/>
<comment type="catalytic activity">
    <reaction evidence="8 9">
        <text>5-phospho-alpha-D-ribose 1-diphosphate + nicotinate + ATP + H2O = nicotinate beta-D-ribonucleotide + ADP + phosphate + diphosphate</text>
        <dbReference type="Rhea" id="RHEA:36163"/>
        <dbReference type="ChEBI" id="CHEBI:15377"/>
        <dbReference type="ChEBI" id="CHEBI:30616"/>
        <dbReference type="ChEBI" id="CHEBI:32544"/>
        <dbReference type="ChEBI" id="CHEBI:33019"/>
        <dbReference type="ChEBI" id="CHEBI:43474"/>
        <dbReference type="ChEBI" id="CHEBI:57502"/>
        <dbReference type="ChEBI" id="CHEBI:58017"/>
        <dbReference type="ChEBI" id="CHEBI:456216"/>
        <dbReference type="EC" id="6.3.4.21"/>
    </reaction>
</comment>
<dbReference type="SUPFAM" id="SSF51690">
    <property type="entry name" value="Nicotinate/Quinolinate PRTase C-terminal domain-like"/>
    <property type="match status" value="1"/>
</dbReference>
<evidence type="ECO:0000259" key="10">
    <source>
        <dbReference type="Pfam" id="PF04095"/>
    </source>
</evidence>
<evidence type="ECO:0000256" key="1">
    <source>
        <dbReference type="ARBA" id="ARBA00004952"/>
    </source>
</evidence>